<protein>
    <submittedName>
        <fullName evidence="2">Glycerol dehydrogenase</fullName>
    </submittedName>
</protein>
<sequence>MKINKTKTYTDLAVFALAILLVLLGLPLFIMGVQLLVLGGSAYYALAGAAIIVSGGLMLAGSVKGVWLYLMAVALTWPWAFWEVGTDVWALLPRVFGPSLLAIAVALTIPVFHRRDGEKTVVTRKV</sequence>
<evidence type="ECO:0000313" key="2">
    <source>
        <dbReference type="EMBL" id="MCJ8354617.1"/>
    </source>
</evidence>
<feature type="transmembrane region" description="Helical" evidence="1">
    <location>
        <begin position="42"/>
        <end position="59"/>
    </location>
</feature>
<evidence type="ECO:0000313" key="3">
    <source>
        <dbReference type="Proteomes" id="UP001202887"/>
    </source>
</evidence>
<evidence type="ECO:0000256" key="1">
    <source>
        <dbReference type="SAM" id="Phobius"/>
    </source>
</evidence>
<dbReference type="EMBL" id="JAIBCX010000031">
    <property type="protein sequence ID" value="MCJ8354617.1"/>
    <property type="molecule type" value="Genomic_DNA"/>
</dbReference>
<keyword evidence="1" id="KW-0812">Transmembrane</keyword>
<feature type="transmembrane region" description="Helical" evidence="1">
    <location>
        <begin position="88"/>
        <end position="109"/>
    </location>
</feature>
<keyword evidence="1" id="KW-1133">Transmembrane helix</keyword>
<gene>
    <name evidence="2" type="ORF">K1W68_11580</name>
</gene>
<dbReference type="RefSeq" id="WP_247067373.1">
    <property type="nucleotide sequence ID" value="NZ_CP094848.1"/>
</dbReference>
<reference evidence="2" key="2">
    <citation type="submission" date="2022-03" db="EMBL/GenBank/DDBJ databases">
        <authorList>
            <person name="Ryngajllo M."/>
            <person name="Jacek P."/>
            <person name="Kubiak K."/>
        </authorList>
    </citation>
    <scope>NUCLEOTIDE SEQUENCE</scope>
    <source>
        <strain evidence="2">SI1</strain>
    </source>
</reference>
<organism evidence="2 3">
    <name type="scientific">Novacetimonas hansenii</name>
    <name type="common">Komagataeibacter hansenii</name>
    <dbReference type="NCBI Taxonomy" id="436"/>
    <lineage>
        <taxon>Bacteria</taxon>
        <taxon>Pseudomonadati</taxon>
        <taxon>Pseudomonadota</taxon>
        <taxon>Alphaproteobacteria</taxon>
        <taxon>Acetobacterales</taxon>
        <taxon>Acetobacteraceae</taxon>
        <taxon>Novacetimonas</taxon>
    </lineage>
</organism>
<dbReference type="Proteomes" id="UP001202887">
    <property type="component" value="Unassembled WGS sequence"/>
</dbReference>
<reference evidence="2" key="1">
    <citation type="journal article" date="2021" name="Polymers (Basel)">
        <title>Highly Stretchable Bacterial Cellulose Produced by Komagataeibacter hansenii SI1.</title>
        <authorList>
            <person name="Cielecka I."/>
            <person name="Ryngajllo M."/>
            <person name="Maniukiewicz W."/>
            <person name="Bielecki S."/>
        </authorList>
    </citation>
    <scope>NUCLEOTIDE SEQUENCE</scope>
    <source>
        <strain evidence="2">SI1</strain>
    </source>
</reference>
<feature type="transmembrane region" description="Helical" evidence="1">
    <location>
        <begin position="12"/>
        <end position="36"/>
    </location>
</feature>
<name>A0AAW5ES13_NOVHA</name>
<feature type="transmembrane region" description="Helical" evidence="1">
    <location>
        <begin position="66"/>
        <end position="82"/>
    </location>
</feature>
<accession>A0AAW5ES13</accession>
<proteinExistence type="predicted"/>
<dbReference type="AlphaFoldDB" id="A0AAW5ES13"/>
<keyword evidence="1" id="KW-0472">Membrane</keyword>
<comment type="caution">
    <text evidence="2">The sequence shown here is derived from an EMBL/GenBank/DDBJ whole genome shotgun (WGS) entry which is preliminary data.</text>
</comment>